<dbReference type="NCBIfam" id="TIGR01850">
    <property type="entry name" value="argC"/>
    <property type="match status" value="1"/>
</dbReference>
<dbReference type="RefSeq" id="WP_009502088.1">
    <property type="nucleotide sequence ID" value="NZ_ANIN01000002.1"/>
</dbReference>
<keyword evidence="4 5" id="KW-0560">Oxidoreductase</keyword>
<dbReference type="HAMAP" id="MF_00150">
    <property type="entry name" value="ArgC_type1"/>
    <property type="match status" value="1"/>
</dbReference>
<sequence length="365" mass="40260">MTKVNTTKIKVAIVGATGYTGVELIRLLSLHPHTDIQYLVSRTEAGRRVDEIFPSLRNVACDLVFDNLDAQKLLACDVVFFATPHGVAMQHARTLIAKGVKVIDLASDFRLQNLTEFEKWYQLVHVCPDLLQQAVYGLPEINREKIKTAMIIGNPGCYPTTAILGLAPIIHQQNLMNQSVIDPYIVIDAKSGVSGAGRQAKLNLMFSEISDSFSAYGVAGHRHLPEIEQGIDTLILKPGQNQPQRHQIRFVPHLVPMIRGMFSTIHLRLTDVGQTLDLQRLYTDFYRHESFVDVLPSGQYPNTGSVRGSNRLRIAVQTFANSPVATILVVQDNLVKGASGQAVQNMNLMFGLDETAGLTLAPISP</sequence>
<dbReference type="SUPFAM" id="SSF51735">
    <property type="entry name" value="NAD(P)-binding Rossmann-fold domains"/>
    <property type="match status" value="1"/>
</dbReference>
<dbReference type="Pfam" id="PF01118">
    <property type="entry name" value="Semialdhyde_dh"/>
    <property type="match status" value="1"/>
</dbReference>
<dbReference type="GO" id="GO:0070401">
    <property type="term" value="F:NADP+ binding"/>
    <property type="evidence" value="ECO:0007669"/>
    <property type="project" value="InterPro"/>
</dbReference>
<dbReference type="STRING" id="1230338.MOMA_08211"/>
<dbReference type="InterPro" id="IPR050085">
    <property type="entry name" value="AGPR"/>
</dbReference>
<comment type="subcellular location">
    <subcellularLocation>
        <location evidence="5">Cytoplasm</location>
    </subcellularLocation>
</comment>
<gene>
    <name evidence="5 8" type="primary">argC</name>
    <name evidence="8" type="ORF">MOMA_08211</name>
</gene>
<dbReference type="CDD" id="cd23934">
    <property type="entry name" value="AGPR_1_C"/>
    <property type="match status" value="1"/>
</dbReference>
<dbReference type="Pfam" id="PF22698">
    <property type="entry name" value="Semialdhyde_dhC_1"/>
    <property type="match status" value="1"/>
</dbReference>
<dbReference type="GO" id="GO:0003942">
    <property type="term" value="F:N-acetyl-gamma-glutamyl-phosphate reductase activity"/>
    <property type="evidence" value="ECO:0007669"/>
    <property type="project" value="UniProtKB-UniRule"/>
</dbReference>
<organism evidence="8 9">
    <name type="scientific">Moraxella macacae 0408225</name>
    <dbReference type="NCBI Taxonomy" id="1230338"/>
    <lineage>
        <taxon>Bacteria</taxon>
        <taxon>Pseudomonadati</taxon>
        <taxon>Pseudomonadota</taxon>
        <taxon>Gammaproteobacteria</taxon>
        <taxon>Moraxellales</taxon>
        <taxon>Moraxellaceae</taxon>
        <taxon>Moraxella</taxon>
    </lineage>
</organism>
<accession>L2F6J4</accession>
<evidence type="ECO:0000256" key="6">
    <source>
        <dbReference type="PROSITE-ProRule" id="PRU10010"/>
    </source>
</evidence>
<evidence type="ECO:0000259" key="7">
    <source>
        <dbReference type="SMART" id="SM00859"/>
    </source>
</evidence>
<dbReference type="PANTHER" id="PTHR32338:SF10">
    <property type="entry name" value="N-ACETYL-GAMMA-GLUTAMYL-PHOSPHATE REDUCTASE, CHLOROPLASTIC-RELATED"/>
    <property type="match status" value="1"/>
</dbReference>
<name>L2F6J4_9GAMM</name>
<dbReference type="GO" id="GO:0006526">
    <property type="term" value="P:L-arginine biosynthetic process"/>
    <property type="evidence" value="ECO:0007669"/>
    <property type="project" value="UniProtKB-UniRule"/>
</dbReference>
<dbReference type="SUPFAM" id="SSF55347">
    <property type="entry name" value="Glyceraldehyde-3-phosphate dehydrogenase-like, C-terminal domain"/>
    <property type="match status" value="1"/>
</dbReference>
<dbReference type="PANTHER" id="PTHR32338">
    <property type="entry name" value="N-ACETYL-GAMMA-GLUTAMYL-PHOSPHATE REDUCTASE, CHLOROPLASTIC-RELATED-RELATED"/>
    <property type="match status" value="1"/>
</dbReference>
<keyword evidence="1 5" id="KW-0055">Arginine biosynthesis</keyword>
<feature type="domain" description="Semialdehyde dehydrogenase NAD-binding" evidence="7">
    <location>
        <begin position="10"/>
        <end position="149"/>
    </location>
</feature>
<dbReference type="PATRIC" id="fig|1230338.3.peg.1754"/>
<dbReference type="InterPro" id="IPR036291">
    <property type="entry name" value="NAD(P)-bd_dom_sf"/>
</dbReference>
<evidence type="ECO:0000256" key="2">
    <source>
        <dbReference type="ARBA" id="ARBA00022605"/>
    </source>
</evidence>
<dbReference type="OrthoDB" id="9801289at2"/>
<dbReference type="EC" id="1.2.1.38" evidence="5"/>
<dbReference type="eggNOG" id="COG0002">
    <property type="taxonomic scope" value="Bacteria"/>
</dbReference>
<comment type="pathway">
    <text evidence="5">Amino-acid biosynthesis; L-arginine biosynthesis; N(2)-acetyl-L-ornithine from L-glutamate: step 3/4.</text>
</comment>
<dbReference type="InterPro" id="IPR000706">
    <property type="entry name" value="AGPR_type-1"/>
</dbReference>
<dbReference type="Proteomes" id="UP000023795">
    <property type="component" value="Unassembled WGS sequence"/>
</dbReference>
<dbReference type="GO" id="GO:0005737">
    <property type="term" value="C:cytoplasm"/>
    <property type="evidence" value="ECO:0007669"/>
    <property type="project" value="UniProtKB-SubCell"/>
</dbReference>
<comment type="function">
    <text evidence="5">Catalyzes the NADPH-dependent reduction of N-acetyl-5-glutamyl phosphate to yield N-acetyl-L-glutamate 5-semialdehyde.</text>
</comment>
<comment type="caution">
    <text evidence="8">The sequence shown here is derived from an EMBL/GenBank/DDBJ whole genome shotgun (WGS) entry which is preliminary data.</text>
</comment>
<feature type="active site" evidence="5 6">
    <location>
        <position position="157"/>
    </location>
</feature>
<keyword evidence="2 5" id="KW-0028">Amino-acid biosynthesis</keyword>
<evidence type="ECO:0000313" key="9">
    <source>
        <dbReference type="Proteomes" id="UP000023795"/>
    </source>
</evidence>
<evidence type="ECO:0000256" key="3">
    <source>
        <dbReference type="ARBA" id="ARBA00022857"/>
    </source>
</evidence>
<dbReference type="EMBL" id="ANIN01000002">
    <property type="protein sequence ID" value="ELA08530.1"/>
    <property type="molecule type" value="Genomic_DNA"/>
</dbReference>
<proteinExistence type="inferred from homology"/>
<dbReference type="InterPro" id="IPR023013">
    <property type="entry name" value="AGPR_AS"/>
</dbReference>
<evidence type="ECO:0000313" key="8">
    <source>
        <dbReference type="EMBL" id="ELA08530.1"/>
    </source>
</evidence>
<dbReference type="UniPathway" id="UPA00068">
    <property type="reaction ID" value="UER00108"/>
</dbReference>
<dbReference type="Gene3D" id="3.40.50.720">
    <property type="entry name" value="NAD(P)-binding Rossmann-like Domain"/>
    <property type="match status" value="1"/>
</dbReference>
<dbReference type="CDD" id="cd17895">
    <property type="entry name" value="AGPR_1_N"/>
    <property type="match status" value="1"/>
</dbReference>
<keyword evidence="9" id="KW-1185">Reference proteome</keyword>
<keyword evidence="5" id="KW-0963">Cytoplasm</keyword>
<dbReference type="GO" id="GO:0051287">
    <property type="term" value="F:NAD binding"/>
    <property type="evidence" value="ECO:0007669"/>
    <property type="project" value="InterPro"/>
</dbReference>
<evidence type="ECO:0000256" key="1">
    <source>
        <dbReference type="ARBA" id="ARBA00022571"/>
    </source>
</evidence>
<dbReference type="InterPro" id="IPR058924">
    <property type="entry name" value="AGPR_dimerisation_dom"/>
</dbReference>
<evidence type="ECO:0000256" key="4">
    <source>
        <dbReference type="ARBA" id="ARBA00023002"/>
    </source>
</evidence>
<comment type="similarity">
    <text evidence="5">Belongs to the NAGSA dehydrogenase family. Type 1 subfamily.</text>
</comment>
<evidence type="ECO:0000256" key="5">
    <source>
        <dbReference type="HAMAP-Rule" id="MF_00150"/>
    </source>
</evidence>
<dbReference type="AlphaFoldDB" id="L2F6J4"/>
<dbReference type="PROSITE" id="PS01224">
    <property type="entry name" value="ARGC"/>
    <property type="match status" value="1"/>
</dbReference>
<dbReference type="SMART" id="SM00859">
    <property type="entry name" value="Semialdhyde_dh"/>
    <property type="match status" value="1"/>
</dbReference>
<protein>
    <recommendedName>
        <fullName evidence="5">N-acetyl-gamma-glutamyl-phosphate reductase</fullName>
        <shortName evidence="5">AGPR</shortName>
        <ecNumber evidence="5">1.2.1.38</ecNumber>
    </recommendedName>
    <alternativeName>
        <fullName evidence="5">N-acetyl-glutamate semialdehyde dehydrogenase</fullName>
        <shortName evidence="5">NAGSA dehydrogenase</shortName>
    </alternativeName>
</protein>
<dbReference type="Gene3D" id="3.30.360.10">
    <property type="entry name" value="Dihydrodipicolinate Reductase, domain 2"/>
    <property type="match status" value="1"/>
</dbReference>
<dbReference type="InterPro" id="IPR000534">
    <property type="entry name" value="Semialdehyde_DH_NAD-bd"/>
</dbReference>
<reference evidence="8 9" key="1">
    <citation type="journal article" date="2013" name="Genome Announc.">
        <title>Genome Sequence of Moraxella macacae 0408225, a Novel Bacterial Species Isolated from a Cynomolgus Macaque with Epistaxis.</title>
        <authorList>
            <person name="Ladner J.T."/>
            <person name="Whitehouse C.A."/>
            <person name="Koroleva G.I."/>
            <person name="Palacios G.F."/>
        </authorList>
    </citation>
    <scope>NUCLEOTIDE SEQUENCE [LARGE SCALE GENOMIC DNA]</scope>
    <source>
        <strain evidence="8 9">0408225</strain>
    </source>
</reference>
<comment type="catalytic activity">
    <reaction evidence="5">
        <text>N-acetyl-L-glutamate 5-semialdehyde + phosphate + NADP(+) = N-acetyl-L-glutamyl 5-phosphate + NADPH + H(+)</text>
        <dbReference type="Rhea" id="RHEA:21588"/>
        <dbReference type="ChEBI" id="CHEBI:15378"/>
        <dbReference type="ChEBI" id="CHEBI:29123"/>
        <dbReference type="ChEBI" id="CHEBI:43474"/>
        <dbReference type="ChEBI" id="CHEBI:57783"/>
        <dbReference type="ChEBI" id="CHEBI:57936"/>
        <dbReference type="ChEBI" id="CHEBI:58349"/>
        <dbReference type="EC" id="1.2.1.38"/>
    </reaction>
</comment>
<keyword evidence="3 5" id="KW-0521">NADP</keyword>